<evidence type="ECO:0000259" key="4">
    <source>
        <dbReference type="PROSITE" id="PS50853"/>
    </source>
</evidence>
<dbReference type="InterPro" id="IPR013783">
    <property type="entry name" value="Ig-like_fold"/>
</dbReference>
<evidence type="ECO:0008006" key="7">
    <source>
        <dbReference type="Google" id="ProtNLM"/>
    </source>
</evidence>
<dbReference type="PROSITE" id="PS50853">
    <property type="entry name" value="FN3"/>
    <property type="match status" value="1"/>
</dbReference>
<dbReference type="PROSITE" id="PS50234">
    <property type="entry name" value="VWFA"/>
    <property type="match status" value="1"/>
</dbReference>
<dbReference type="SMART" id="SM00327">
    <property type="entry name" value="VWA"/>
    <property type="match status" value="1"/>
</dbReference>
<comment type="subcellular location">
    <subcellularLocation>
        <location evidence="1">Secreted</location>
        <location evidence="1">Extracellular space</location>
    </subcellularLocation>
</comment>
<dbReference type="Proteomes" id="UP000189670">
    <property type="component" value="Unassembled WGS sequence"/>
</dbReference>
<evidence type="ECO:0000313" key="5">
    <source>
        <dbReference type="EMBL" id="ETR72870.1"/>
    </source>
</evidence>
<dbReference type="InterPro" id="IPR053784">
    <property type="entry name" value="Choice_anch_U_dom"/>
</dbReference>
<feature type="signal peptide" evidence="2">
    <location>
        <begin position="1"/>
        <end position="22"/>
    </location>
</feature>
<dbReference type="Pfam" id="PF00092">
    <property type="entry name" value="VWA"/>
    <property type="match status" value="1"/>
</dbReference>
<sequence>MKKYCLFVFMISFLLLTCNAVAINSDLIDYFPDMDQQYDLTIRISDRGPHFLHVQSYFNDDFPDASFQLYHKEYSENNHLIRFNKTTIQTESDFHFLLDYGHTYEFCVVAIDNQTILGATRIQRVVPSNILTVQPQVYPQTSDSVTQSRVRNNSNQGLFLTLDISQQNFPFINLTSQILFDGKPFDGKNFDKLTLSNFHLKEDNRIQTIKRIIPPSTSENVRIVDIVFVIDDSGSMGDEADAVKETVSDFAEQFEKNNVDYRIALLPYGGSDFSKPEGIILNNGFMHDNVNDFKNDVNKMKFSGGTECAYKAMEKAIHEYHWRPNTQKVLLLITDEPNDSSCGYFKDDILKVLSNELNLIVYIICLSTENSYDALNTHSVKVKIKKELDSQKGLKDAFTDIFEEINSDIIYQYILQYETDNQTIDGNCRTVELTVNIDLPTQGDFEKSASKQYCPNKILTLMLTPETKQLSNEPQRKNAPLTIEAMLKQTSSSDTDISSYSLVLNYANCSSNAYSNTVMSRNASDPQLFQTTIRPEYVLPECVKYYIEASGDLGKFTYPADHPAYTPVVISVMPNSSPVIVHQPTTKAFQNTTICVQAEIEDVTHHIKSVTLFYRKKGDFLYQSVTTTTTQTQMLFEQTIPELFVTPIGVQYYIVATDNHGSSSAIGTPENPLEIFVTNPDTPELPTKTIGNVVIYADEFIQDKTDEYITRASGQVMIGTISGNDPLIRTNTTLMLHFDKRRVNSLSSGNITAINIKRDIQHHPEDIPLYSGTFEIDCISNPPVLHLNNGISTLKLVHGIPFYFSSQNPGISLGTDDITLRDLTLPLSKGFNSVLSMGNIVLSQSGNTTHFCTATGALYNACTYDRSKSLSISDIQFNFNLLKQSFKGTGELAVSNVIGFQDKGISANFECQQDPFSIIGISGEIKYLDNPNEDVILPSAYDQTVHIIISNGLYHLDLKEQLPVITGYGEILFDDAQGIISTVNQLTQHEFLHGSMAFSIDLSGKTHFLGEMWLFDHIRLKNGSLIAGTPHEISADIDIQEKLLEGHIHLSVWQSNNQIEITGLNPMNWNIPLDSPWIGGHSIQKQMVHSLIRLSPMGVEKADFESNYHLFFMPFSICLDITPGVDSTIEINGWKDITHSHPITQHNNQITFTINNNYNQLAIVATSDLLTTDFDIHLPEAGSYSPSDIAPFMGNDSEFSMAIDDIFFMKNNYIHESYYAINSPPKGGYTLNINNSDQIGNTQIKLFVPDDTPTMQLLQPSNDLIAESGQSIPIQWKAENINNDARISLYIDKDTSGANGILIYTNLVKHTHSNTYQWTVTDDIPSGTWYVYASLSDNQHAPVLAFTTARITIIKENSPAAPEYVVAVAQEWGTEIRWNSVSTSEILGYRVHVTEPGENNPIVYDIGVGTDAECAFMGLKQNQSYEIAVSVVDLYGNESNRSQSVDFISSTEGDGGNPDLTLDNTASSLTGEAQRLTVSAVIKNIGNNAAYSAMISCYYGPVSPDNFVEAQMMSQLPAGQNYTFTFNIHENSDHAKRTGGQDVYITIGDVKLQEINTKNNVGTISNNTLFSAQNGMLFQSSNGYVLEVIAPLDYTITELTAIPEESIPDTQTKPDNFSYDLIEMIFETPDTADVGIIFPKALPNDFNLYSYTSHNGWHTLPFTANASQKTVTITFTDGAACDADNRNQFVRSIFGLAPLPVIYHETQAKSEDSSSCFISILENY</sequence>
<dbReference type="Gene3D" id="2.60.40.10">
    <property type="entry name" value="Immunoglobulins"/>
    <property type="match status" value="2"/>
</dbReference>
<dbReference type="InterPro" id="IPR003961">
    <property type="entry name" value="FN3_dom"/>
</dbReference>
<comment type="caution">
    <text evidence="5">The sequence shown here is derived from an EMBL/GenBank/DDBJ whole genome shotgun (WGS) entry which is preliminary data.</text>
</comment>
<dbReference type="CDD" id="cd00198">
    <property type="entry name" value="vWFA"/>
    <property type="match status" value="1"/>
</dbReference>
<dbReference type="InterPro" id="IPR036465">
    <property type="entry name" value="vWFA_dom_sf"/>
</dbReference>
<reference evidence="6" key="1">
    <citation type="submission" date="2012-11" db="EMBL/GenBank/DDBJ databases">
        <authorList>
            <person name="Lucero-Rivera Y.E."/>
            <person name="Tovar-Ramirez D."/>
        </authorList>
    </citation>
    <scope>NUCLEOTIDE SEQUENCE [LARGE SCALE GENOMIC DNA]</scope>
    <source>
        <strain evidence="6">Araruama</strain>
    </source>
</reference>
<feature type="domain" description="VWFA" evidence="3">
    <location>
        <begin position="225"/>
        <end position="405"/>
    </location>
</feature>
<name>A0A1V1PDI1_9BACT</name>
<evidence type="ECO:0000256" key="2">
    <source>
        <dbReference type="SAM" id="SignalP"/>
    </source>
</evidence>
<dbReference type="CDD" id="cd00063">
    <property type="entry name" value="FN3"/>
    <property type="match status" value="1"/>
</dbReference>
<dbReference type="NCBIfam" id="NF041766">
    <property type="entry name" value="choice_anch_U"/>
    <property type="match status" value="1"/>
</dbReference>
<dbReference type="GO" id="GO:0005576">
    <property type="term" value="C:extracellular region"/>
    <property type="evidence" value="ECO:0007669"/>
    <property type="project" value="UniProtKB-SubCell"/>
</dbReference>
<evidence type="ECO:0000259" key="3">
    <source>
        <dbReference type="PROSITE" id="PS50234"/>
    </source>
</evidence>
<protein>
    <recommendedName>
        <fullName evidence="7">VWFA domain-containing protein</fullName>
    </recommendedName>
</protein>
<proteinExistence type="predicted"/>
<keyword evidence="2" id="KW-0732">Signal</keyword>
<evidence type="ECO:0000256" key="1">
    <source>
        <dbReference type="ARBA" id="ARBA00004239"/>
    </source>
</evidence>
<feature type="domain" description="Fibronectin type-III" evidence="4">
    <location>
        <begin position="1358"/>
        <end position="1454"/>
    </location>
</feature>
<feature type="chain" id="PRO_5010743987" description="VWFA domain-containing protein" evidence="2">
    <location>
        <begin position="23"/>
        <end position="1724"/>
    </location>
</feature>
<evidence type="ECO:0000313" key="6">
    <source>
        <dbReference type="Proteomes" id="UP000189670"/>
    </source>
</evidence>
<gene>
    <name evidence="5" type="ORF">OMM_01375</name>
</gene>
<organism evidence="5 6">
    <name type="scientific">Candidatus Magnetoglobus multicellularis str. Araruama</name>
    <dbReference type="NCBI Taxonomy" id="890399"/>
    <lineage>
        <taxon>Bacteria</taxon>
        <taxon>Pseudomonadati</taxon>
        <taxon>Thermodesulfobacteriota</taxon>
        <taxon>Desulfobacteria</taxon>
        <taxon>Desulfobacterales</taxon>
        <taxon>Desulfobacteraceae</taxon>
        <taxon>Candidatus Magnetoglobus</taxon>
    </lineage>
</organism>
<dbReference type="SUPFAM" id="SSF49265">
    <property type="entry name" value="Fibronectin type III"/>
    <property type="match status" value="1"/>
</dbReference>
<dbReference type="EMBL" id="ATBP01000104">
    <property type="protein sequence ID" value="ETR72870.1"/>
    <property type="molecule type" value="Genomic_DNA"/>
</dbReference>
<dbReference type="InterPro" id="IPR036116">
    <property type="entry name" value="FN3_sf"/>
</dbReference>
<dbReference type="InterPro" id="IPR002035">
    <property type="entry name" value="VWF_A"/>
</dbReference>
<dbReference type="SUPFAM" id="SSF53300">
    <property type="entry name" value="vWA-like"/>
    <property type="match status" value="1"/>
</dbReference>
<dbReference type="Gene3D" id="3.40.50.410">
    <property type="entry name" value="von Willebrand factor, type A domain"/>
    <property type="match status" value="1"/>
</dbReference>
<accession>A0A1V1PDI1</accession>